<evidence type="ECO:0000259" key="4">
    <source>
        <dbReference type="PROSITE" id="PS51352"/>
    </source>
</evidence>
<dbReference type="SUPFAM" id="SSF52833">
    <property type="entry name" value="Thioredoxin-like"/>
    <property type="match status" value="1"/>
</dbReference>
<evidence type="ECO:0000313" key="5">
    <source>
        <dbReference type="EMBL" id="MFC7411394.1"/>
    </source>
</evidence>
<comment type="caution">
    <text evidence="5">The sequence shown here is derived from an EMBL/GenBank/DDBJ whole genome shotgun (WGS) entry which is preliminary data.</text>
</comment>
<name>A0ABW2QPQ8_9BURK</name>
<protein>
    <submittedName>
        <fullName evidence="5">TlpA disulfide reductase family protein</fullName>
    </submittedName>
</protein>
<organism evidence="5 6">
    <name type="scientific">Hydrogenophaga atypica</name>
    <dbReference type="NCBI Taxonomy" id="249409"/>
    <lineage>
        <taxon>Bacteria</taxon>
        <taxon>Pseudomonadati</taxon>
        <taxon>Pseudomonadota</taxon>
        <taxon>Betaproteobacteria</taxon>
        <taxon>Burkholderiales</taxon>
        <taxon>Comamonadaceae</taxon>
        <taxon>Hydrogenophaga</taxon>
    </lineage>
</organism>
<proteinExistence type="predicted"/>
<gene>
    <name evidence="5" type="ORF">ACFQPB_21260</name>
</gene>
<keyword evidence="6" id="KW-1185">Reference proteome</keyword>
<feature type="domain" description="Thioredoxin" evidence="4">
    <location>
        <begin position="18"/>
        <end position="174"/>
    </location>
</feature>
<dbReference type="InterPro" id="IPR013740">
    <property type="entry name" value="Redoxin"/>
</dbReference>
<dbReference type="InterPro" id="IPR013766">
    <property type="entry name" value="Thioredoxin_domain"/>
</dbReference>
<dbReference type="Proteomes" id="UP001596501">
    <property type="component" value="Unassembled WGS sequence"/>
</dbReference>
<dbReference type="InterPro" id="IPR017937">
    <property type="entry name" value="Thioredoxin_CS"/>
</dbReference>
<keyword evidence="3" id="KW-0676">Redox-active center</keyword>
<dbReference type="Pfam" id="PF08534">
    <property type="entry name" value="Redoxin"/>
    <property type="match status" value="1"/>
</dbReference>
<reference evidence="6" key="1">
    <citation type="journal article" date="2019" name="Int. J. Syst. Evol. Microbiol.">
        <title>The Global Catalogue of Microorganisms (GCM) 10K type strain sequencing project: providing services to taxonomists for standard genome sequencing and annotation.</title>
        <authorList>
            <consortium name="The Broad Institute Genomics Platform"/>
            <consortium name="The Broad Institute Genome Sequencing Center for Infectious Disease"/>
            <person name="Wu L."/>
            <person name="Ma J."/>
        </authorList>
    </citation>
    <scope>NUCLEOTIDE SEQUENCE [LARGE SCALE GENOMIC DNA]</scope>
    <source>
        <strain evidence="6">CGMCC 1.12371</strain>
    </source>
</reference>
<evidence type="ECO:0000256" key="2">
    <source>
        <dbReference type="ARBA" id="ARBA00022748"/>
    </source>
</evidence>
<dbReference type="RefSeq" id="WP_382227755.1">
    <property type="nucleotide sequence ID" value="NZ_JBHTCA010000030.1"/>
</dbReference>
<dbReference type="CDD" id="cd02966">
    <property type="entry name" value="TlpA_like_family"/>
    <property type="match status" value="1"/>
</dbReference>
<dbReference type="PANTHER" id="PTHR42852:SF13">
    <property type="entry name" value="PROTEIN DIPZ"/>
    <property type="match status" value="1"/>
</dbReference>
<dbReference type="PROSITE" id="PS00194">
    <property type="entry name" value="THIOREDOXIN_1"/>
    <property type="match status" value="1"/>
</dbReference>
<sequence>MNKRSLLTGGVAALAGALGAGWAWWKFQPHAPADGAAELWWSQQFETPDGTPLAVAPWRGKPLLVNFWATWCPPCVEELPLLNAFYREQQARGWQVVGVAIDQPSAVRRFTQKLPLAFPVAIGGLQGTELSKALGNSSGGLPFSVAFNSRGGVAERKLGQLKPDDLAQWAGAIA</sequence>
<accession>A0ABW2QPQ8</accession>
<dbReference type="InterPro" id="IPR050553">
    <property type="entry name" value="Thioredoxin_ResA/DsbE_sf"/>
</dbReference>
<evidence type="ECO:0000256" key="3">
    <source>
        <dbReference type="ARBA" id="ARBA00023284"/>
    </source>
</evidence>
<comment type="subcellular location">
    <subcellularLocation>
        <location evidence="1">Cell envelope</location>
    </subcellularLocation>
</comment>
<evidence type="ECO:0000313" key="6">
    <source>
        <dbReference type="Proteomes" id="UP001596501"/>
    </source>
</evidence>
<dbReference type="PANTHER" id="PTHR42852">
    <property type="entry name" value="THIOL:DISULFIDE INTERCHANGE PROTEIN DSBE"/>
    <property type="match status" value="1"/>
</dbReference>
<dbReference type="PROSITE" id="PS51352">
    <property type="entry name" value="THIOREDOXIN_2"/>
    <property type="match status" value="1"/>
</dbReference>
<keyword evidence="2" id="KW-0201">Cytochrome c-type biogenesis</keyword>
<evidence type="ECO:0000256" key="1">
    <source>
        <dbReference type="ARBA" id="ARBA00004196"/>
    </source>
</evidence>
<dbReference type="Gene3D" id="3.40.30.10">
    <property type="entry name" value="Glutaredoxin"/>
    <property type="match status" value="1"/>
</dbReference>
<dbReference type="InterPro" id="IPR036249">
    <property type="entry name" value="Thioredoxin-like_sf"/>
</dbReference>
<dbReference type="EMBL" id="JBHTCA010000030">
    <property type="protein sequence ID" value="MFC7411394.1"/>
    <property type="molecule type" value="Genomic_DNA"/>
</dbReference>